<comment type="similarity">
    <text evidence="3">Belongs to the DOCK family.</text>
</comment>
<evidence type="ECO:0000256" key="4">
    <source>
        <dbReference type="SAM" id="MobiDB-lite"/>
    </source>
</evidence>
<dbReference type="CDD" id="cd11695">
    <property type="entry name" value="DHR2_DOCK_C"/>
    <property type="match status" value="1"/>
</dbReference>
<evidence type="ECO:0000256" key="2">
    <source>
        <dbReference type="ARBA" id="ARBA00022658"/>
    </source>
</evidence>
<sequence>MNISTISSLSGTRPFVGRRNKMTAADVRRHIMAGSLIGHPAAAQHEQTDGNTQSTVVLLDVVDPVDVEEVLSHRKTSSLYDTTSTASPRKVSEFPADDVEVRIVAREQPTLDPPVNVDLNLETVDPHVRDVATALSDSFSLVQRRYQQFGSGDAYVRMLIERPIVARNAPMHNFENESILSDRLTRSASLVETEESKRHSYASTISSSTMASGDAQVESRLNLSQPDPVIPNITQRLTPGQMDASNEARRLTGRQQQNLVNLLPPQDENDVIEKRSSPPFPEERGSHKLIIKVVKLHIEPSFEPIFGSIALYDAKMKRKVTENFHFDVNPPHLRAMMTQYPADPAFPFLTTDEAIEKCYQAAFHLNTSLHDLFIVVRLEKVLQACDVFDASEPYANGIRDEKAREKMAAMARNNCQRLGSYRMPLGFLVIDLWRTFCDSERGFESLEREERLVAESDLAPLASLAGETESIVSADRISISTASTFRRMGSGTSASTVLNRVRTPLQRRKFLGGSEDLESQSASIHPVSKPEPSIANLQPFHRTYTHFYRQESDRISDEELFRLLAEARKSGGKLGKLKTFPCVLTLEYRGQSAEDLLTRLSPEMLRINPFLGGQGAELTKDILEFPSKGQYAVNSGYRNLLYIYPKSVNLSGRPGTARNIAIKIELMNEKEEPQRVFFNNAADIRMSTQVFTTVIYHNKTPELSDEIKIAIPWDLSDGHHLLFTFYHVSCKWQQGQEEQVDFPIGYTWIPLCRQGSLSCSDFTLPISMDKLPQCYGYLSPDVALPNIRWVEQHKPLFHVNLVAVSTVHTQDAHLEKFCLSFASLASTNPKQPPVNETQLIEAIQGVIKARPEPMVSFLYSILDKLLFLIANPPYSEQVSTVSFETLGQLVKICTMLLDGFCDRHKRSSLLTTYIHYFKISMKEHRSHSALCRQIFEGGIKQPGSPETQKLFHLIEGMERSQTGQKSKNRFVDLPSGPTTNNKALHEEILSLWIQSIGSAREMAYLNAWFFLELLIKSIAEYLSMTGRLYLNRKSRFSERFIKCVDTLSTSICEQVVQRVTQQPTQAASLANSWAFFLRDSFSLMDRSYVLSLVRDFNKVLTTKISGSSEAASPVLLSIKLDTLRIISSHEHFLVLNLPLGMPSNGSNPSFIPPSTLPTQNTSGLQAMPPSPGGSSLSSRGSSSHAGDSLSVSSSISLCPSLSQAFRSRHYLIGLILSDLAAVLDSCHNRVLHAKAIGVVRNLLAAHEADSRLSEPTIRSRIATLYLPLIDIILDALPQLHDPYAGREASRQSRVLSADHDEMNVANDVALAIAGIGSTAITRERDSTHTQILQPHKSPLSAELTSQLLCCLCWVLRNVEKTSLRSFLREMPPTRLSGLLDALQLAVSSFEYRTTPDDLMGDSQMIDNEENVEKKYGVKMRKEKSSHRDNDEKALRALACSEVVLTALDTIEMIVKVVSMPGSDHLTFALPIVLRVLLHMLSCEQSVQTLECVFASQRALVTKFPEMIFEQETEQCAELTLQLLRHCAFRLPIIRSQAAASIFQLFREAWESGESLARVKMHVTMSLSTLVSNGTRLGVWLNEECLRRSLKTVLLYADQENADPYTRTGTSFREQVKDLIFNLHMILSDTVKMKEFANDFHMTIDLMYRVAKGYQNNPDLRVTWLLNMASRQADAGLHAESALCIIHAAALVAEYLAMTNIEEYYPKGAVDFGEISENILEESAVSDDVVSPEVEGICESRHFSAEGLVHLVERGANLLEKAGMYEALPHLYKVIEPIVWEWRDFQRLAAIHLRLSTSLSKIEPSICVLDNAADMWGSPLASADKRCFGTYFRVGFYGEKFGDLDGEEYIYKEPPFTKLSEISSRLEAFYSDRFGHGTVEVIKDSNNVVRTAHSSSKAYLQITYVEPYFEKWEKRRRPTHYERSHNVKRFIFATPFTRDGKAHGDLKDQYKRRTILTTQNAFPYVKSRIRVVQKEQKVLTPIEVAIEDIERKTRELCAAMSQSPPDAKMLQMVVQGCIGTQVNQGPIQVANVFLVNCALDERGKPVDRLQNKLRLCFKDFSKKCCDALMLNKQLIQPDQLAYQNELQRNYDEFSKRMAPILGTPIRTRDRNSERDLPNSGQNEVFLFASDLGLATNV</sequence>
<dbReference type="InterPro" id="IPR016024">
    <property type="entry name" value="ARM-type_fold"/>
</dbReference>
<dbReference type="InterPro" id="IPR027357">
    <property type="entry name" value="DOCKER_dom"/>
</dbReference>
<dbReference type="InterPro" id="IPR043162">
    <property type="entry name" value="DOCK_C_lobe_C"/>
</dbReference>
<reference evidence="8" key="1">
    <citation type="submission" date="2024-02" db="UniProtKB">
        <authorList>
            <consortium name="WormBaseParasite"/>
        </authorList>
    </citation>
    <scope>IDENTIFICATION</scope>
</reference>
<protein>
    <submittedName>
        <fullName evidence="8">Dedicator of cytokinesis protein 7</fullName>
    </submittedName>
</protein>
<dbReference type="PROSITE" id="PS51650">
    <property type="entry name" value="C2_DOCK"/>
    <property type="match status" value="1"/>
</dbReference>
<dbReference type="Gene3D" id="2.60.40.150">
    <property type="entry name" value="C2 domain"/>
    <property type="match status" value="1"/>
</dbReference>
<dbReference type="WBParaSite" id="MBELARI_LOCUS19103">
    <property type="protein sequence ID" value="MBELARI_LOCUS19103"/>
    <property type="gene ID" value="MBELARI_LOCUS19103"/>
</dbReference>
<proteinExistence type="inferred from homology"/>
<dbReference type="Proteomes" id="UP000887575">
    <property type="component" value="Unassembled WGS sequence"/>
</dbReference>
<evidence type="ECO:0000256" key="3">
    <source>
        <dbReference type="PROSITE-ProRule" id="PRU00983"/>
    </source>
</evidence>
<dbReference type="InterPro" id="IPR035892">
    <property type="entry name" value="C2_domain_sf"/>
</dbReference>
<dbReference type="Pfam" id="PF20421">
    <property type="entry name" value="DHR-2_Lobe_C"/>
    <property type="match status" value="1"/>
</dbReference>
<organism evidence="7 8">
    <name type="scientific">Mesorhabditis belari</name>
    <dbReference type="NCBI Taxonomy" id="2138241"/>
    <lineage>
        <taxon>Eukaryota</taxon>
        <taxon>Metazoa</taxon>
        <taxon>Ecdysozoa</taxon>
        <taxon>Nematoda</taxon>
        <taxon>Chromadorea</taxon>
        <taxon>Rhabditida</taxon>
        <taxon>Rhabditina</taxon>
        <taxon>Rhabditomorpha</taxon>
        <taxon>Rhabditoidea</taxon>
        <taxon>Rhabditidae</taxon>
        <taxon>Mesorhabditinae</taxon>
        <taxon>Mesorhabditis</taxon>
    </lineage>
</organism>
<dbReference type="Pfam" id="PF06920">
    <property type="entry name" value="DHR-2_Lobe_A"/>
    <property type="match status" value="1"/>
</dbReference>
<dbReference type="InterPro" id="IPR046773">
    <property type="entry name" value="DOCKER_Lobe_C"/>
</dbReference>
<feature type="domain" description="DOCKER" evidence="6">
    <location>
        <begin position="1651"/>
        <end position="2105"/>
    </location>
</feature>
<dbReference type="InterPro" id="IPR027007">
    <property type="entry name" value="C2_DOCK-type_domain"/>
</dbReference>
<dbReference type="GO" id="GO:0005085">
    <property type="term" value="F:guanyl-nucleotide exchange factor activity"/>
    <property type="evidence" value="ECO:0007669"/>
    <property type="project" value="UniProtKB-KW"/>
</dbReference>
<evidence type="ECO:0000259" key="5">
    <source>
        <dbReference type="PROSITE" id="PS51650"/>
    </source>
</evidence>
<dbReference type="GO" id="GO:0007264">
    <property type="term" value="P:small GTPase-mediated signal transduction"/>
    <property type="evidence" value="ECO:0007669"/>
    <property type="project" value="InterPro"/>
</dbReference>
<dbReference type="FunFam" id="1.20.58.740:FF:000002">
    <property type="entry name" value="Dedicator of cytokinesis protein 7"/>
    <property type="match status" value="1"/>
</dbReference>
<keyword evidence="2" id="KW-0344">Guanine-nucleotide releasing factor</keyword>
<feature type="compositionally biased region" description="Low complexity" evidence="4">
    <location>
        <begin position="1172"/>
        <end position="1185"/>
    </location>
</feature>
<keyword evidence="7" id="KW-1185">Reference proteome</keyword>
<dbReference type="Pfam" id="PF14429">
    <property type="entry name" value="DOCK-C2"/>
    <property type="match status" value="1"/>
</dbReference>
<dbReference type="Gene3D" id="1.20.58.740">
    <property type="match status" value="1"/>
</dbReference>
<name>A0AAF3J6E9_9BILA</name>
<dbReference type="InterPro" id="IPR026791">
    <property type="entry name" value="DOCK"/>
</dbReference>
<keyword evidence="1" id="KW-0597">Phosphoprotein</keyword>
<evidence type="ECO:0000256" key="1">
    <source>
        <dbReference type="ARBA" id="ARBA00022553"/>
    </source>
</evidence>
<accession>A0AAF3J6E9</accession>
<dbReference type="Pfam" id="PF20422">
    <property type="entry name" value="DHR-2_Lobe_B"/>
    <property type="match status" value="1"/>
</dbReference>
<dbReference type="InterPro" id="IPR043161">
    <property type="entry name" value="DOCK_C_lobe_A"/>
</dbReference>
<dbReference type="PROSITE" id="PS51651">
    <property type="entry name" value="DOCKER"/>
    <property type="match status" value="1"/>
</dbReference>
<dbReference type="InterPro" id="IPR021816">
    <property type="entry name" value="DOCK_C/D_N"/>
</dbReference>
<evidence type="ECO:0000313" key="8">
    <source>
        <dbReference type="WBParaSite" id="MBELARI_LOCUS19103"/>
    </source>
</evidence>
<dbReference type="SUPFAM" id="SSF48371">
    <property type="entry name" value="ARM repeat"/>
    <property type="match status" value="1"/>
</dbReference>
<dbReference type="InterPro" id="IPR046770">
    <property type="entry name" value="DOCKER_Lobe_B"/>
</dbReference>
<dbReference type="Pfam" id="PF11878">
    <property type="entry name" value="DOCK_C-D_N"/>
    <property type="match status" value="1"/>
</dbReference>
<dbReference type="PANTHER" id="PTHR23317:SF76">
    <property type="entry name" value="LD20667P"/>
    <property type="match status" value="1"/>
</dbReference>
<evidence type="ECO:0000313" key="7">
    <source>
        <dbReference type="Proteomes" id="UP000887575"/>
    </source>
</evidence>
<feature type="region of interest" description="Disordered" evidence="4">
    <location>
        <begin position="1146"/>
        <end position="1185"/>
    </location>
</feature>
<feature type="domain" description="C2 DOCK-type" evidence="5">
    <location>
        <begin position="638"/>
        <end position="804"/>
    </location>
</feature>
<dbReference type="PANTHER" id="PTHR23317">
    <property type="entry name" value="DEDICATOR OF CYTOKINESIS DOCK"/>
    <property type="match status" value="1"/>
</dbReference>
<dbReference type="Gene3D" id="1.25.40.410">
    <property type="match status" value="1"/>
</dbReference>
<dbReference type="InterPro" id="IPR046769">
    <property type="entry name" value="DOCKER_Lobe_A"/>
</dbReference>
<evidence type="ECO:0000259" key="6">
    <source>
        <dbReference type="PROSITE" id="PS51651"/>
    </source>
</evidence>